<keyword evidence="8" id="KW-0010">Activator</keyword>
<organism evidence="17 18">
    <name type="scientific">Coilia grayii</name>
    <name type="common">Gray's grenadier anchovy</name>
    <dbReference type="NCBI Taxonomy" id="363190"/>
    <lineage>
        <taxon>Eukaryota</taxon>
        <taxon>Metazoa</taxon>
        <taxon>Chordata</taxon>
        <taxon>Craniata</taxon>
        <taxon>Vertebrata</taxon>
        <taxon>Euteleostomi</taxon>
        <taxon>Actinopterygii</taxon>
        <taxon>Neopterygii</taxon>
        <taxon>Teleostei</taxon>
        <taxon>Clupei</taxon>
        <taxon>Clupeiformes</taxon>
        <taxon>Clupeoidei</taxon>
        <taxon>Engraulidae</taxon>
        <taxon>Coilinae</taxon>
        <taxon>Coilia</taxon>
    </lineage>
</organism>
<evidence type="ECO:0000256" key="15">
    <source>
        <dbReference type="SAM" id="MobiDB-lite"/>
    </source>
</evidence>
<evidence type="ECO:0000256" key="14">
    <source>
        <dbReference type="PROSITE-ProRule" id="PRU00267"/>
    </source>
</evidence>
<dbReference type="Pfam" id="PF00505">
    <property type="entry name" value="HMG_box"/>
    <property type="match status" value="2"/>
</dbReference>
<comment type="subunit">
    <text evidence="13">Monomer; binds DNA as a monomer. Homodimer. Component of the mitochondrial transcription initiation complex, composed at least of TFB2M, TFAM and POLRMT. In this complex TFAM recruits POLRMT to the promoter whereas TFB2M induces structural changes in POLRMT to enable promoter opening and trapping of the DNA non-template strand. Upon metabolic stress, forms a complex composed of FOXO3, SIRT3, TFAM and POLRMT. Interacts with TFB1M and TFB2M. Interacts with CLPX; this enhances DNA-binding.</text>
</comment>
<dbReference type="EMBL" id="JBHFQA010000018">
    <property type="protein sequence ID" value="KAL2083186.1"/>
    <property type="molecule type" value="Genomic_DNA"/>
</dbReference>
<comment type="subcellular location">
    <subcellularLocation>
        <location evidence="1">Mitochondrion matrix</location>
        <location evidence="1">Mitochondrion nucleoid</location>
    </subcellularLocation>
</comment>
<dbReference type="GO" id="GO:0042645">
    <property type="term" value="C:mitochondrial nucleoid"/>
    <property type="evidence" value="ECO:0007669"/>
    <property type="project" value="UniProtKB-SubCell"/>
</dbReference>
<evidence type="ECO:0000256" key="12">
    <source>
        <dbReference type="ARBA" id="ARBA00045216"/>
    </source>
</evidence>
<keyword evidence="3" id="KW-0677">Repeat</keyword>
<dbReference type="SMART" id="SM00398">
    <property type="entry name" value="HMG"/>
    <property type="match status" value="2"/>
</dbReference>
<dbReference type="Gene3D" id="1.10.30.10">
    <property type="entry name" value="High mobility group box domain"/>
    <property type="match status" value="2"/>
</dbReference>
<evidence type="ECO:0000256" key="5">
    <source>
        <dbReference type="ARBA" id="ARBA00023015"/>
    </source>
</evidence>
<dbReference type="GO" id="GO:0005634">
    <property type="term" value="C:nucleus"/>
    <property type="evidence" value="ECO:0007669"/>
    <property type="project" value="UniProtKB-UniRule"/>
</dbReference>
<evidence type="ECO:0000259" key="16">
    <source>
        <dbReference type="PROSITE" id="PS50118"/>
    </source>
</evidence>
<name>A0ABD1J7P4_9TELE</name>
<evidence type="ECO:0000256" key="11">
    <source>
        <dbReference type="ARBA" id="ARBA00040582"/>
    </source>
</evidence>
<keyword evidence="2" id="KW-0597">Phosphoprotein</keyword>
<evidence type="ECO:0000256" key="8">
    <source>
        <dbReference type="ARBA" id="ARBA00023159"/>
    </source>
</evidence>
<dbReference type="InterPro" id="IPR036910">
    <property type="entry name" value="HMG_box_dom_sf"/>
</dbReference>
<comment type="caution">
    <text evidence="17">The sequence shown here is derived from an EMBL/GenBank/DDBJ whole genome shotgun (WGS) entry which is preliminary data.</text>
</comment>
<gene>
    <name evidence="17" type="ORF">ACEWY4_020959</name>
</gene>
<feature type="domain" description="HMG box" evidence="16">
    <location>
        <begin position="47"/>
        <end position="115"/>
    </location>
</feature>
<evidence type="ECO:0000256" key="2">
    <source>
        <dbReference type="ARBA" id="ARBA00022553"/>
    </source>
</evidence>
<dbReference type="FunFam" id="1.10.30.10:FF:000043">
    <property type="entry name" value="Transcription factor A, mitochondrial"/>
    <property type="match status" value="1"/>
</dbReference>
<evidence type="ECO:0000256" key="4">
    <source>
        <dbReference type="ARBA" id="ARBA00022946"/>
    </source>
</evidence>
<accession>A0ABD1J7P4</accession>
<dbReference type="SUPFAM" id="SSF47095">
    <property type="entry name" value="HMG-box"/>
    <property type="match status" value="2"/>
</dbReference>
<evidence type="ECO:0000256" key="13">
    <source>
        <dbReference type="ARBA" id="ARBA00046467"/>
    </source>
</evidence>
<keyword evidence="10" id="KW-1135">Mitochondrion nucleoid</keyword>
<dbReference type="PANTHER" id="PTHR48112">
    <property type="entry name" value="HIGH MOBILITY GROUP PROTEIN DSP1"/>
    <property type="match status" value="1"/>
</dbReference>
<dbReference type="InterPro" id="IPR050342">
    <property type="entry name" value="HMGB"/>
</dbReference>
<feature type="region of interest" description="Disordered" evidence="15">
    <location>
        <begin position="234"/>
        <end position="287"/>
    </location>
</feature>
<sequence>MAPLSLMAAGVNILTKSFGLFSSASLARCSCAFTAAKPFSTSAGGPPKRPLTGYMRFVQEQRPQVIRQHPDVKAMEVIKKVAERWRLLTPEQKRPFEQAALADRNQYKVTLERYKAQLTPAQSEALIEEQRQRRAKRKAIKKKRELTSLGKPKRPRLPFNIFMSEHFEEARGVTVSAKLKSLQDDWRNLSIMQKQVYVQLAEDDKVRYKNEMKAWEEHMVEIGRQDLIRRKERTARKTTKAGKKRSKSKVTKPKKAAAKKKPTAAAAKKKTTTTKVIKKTTRSTKKA</sequence>
<dbReference type="PANTHER" id="PTHR48112:SF36">
    <property type="entry name" value="TRANSCRIPTION FACTOR A, MITOCHONDRIAL"/>
    <property type="match status" value="1"/>
</dbReference>
<keyword evidence="4" id="KW-0809">Transit peptide</keyword>
<feature type="domain" description="HMG box" evidence="16">
    <location>
        <begin position="152"/>
        <end position="216"/>
    </location>
</feature>
<evidence type="ECO:0000256" key="3">
    <source>
        <dbReference type="ARBA" id="ARBA00022737"/>
    </source>
</evidence>
<evidence type="ECO:0000256" key="1">
    <source>
        <dbReference type="ARBA" id="ARBA00004436"/>
    </source>
</evidence>
<reference evidence="17 18" key="1">
    <citation type="submission" date="2024-09" db="EMBL/GenBank/DDBJ databases">
        <title>A chromosome-level genome assembly of Gray's grenadier anchovy, Coilia grayii.</title>
        <authorList>
            <person name="Fu Z."/>
        </authorList>
    </citation>
    <scope>NUCLEOTIDE SEQUENCE [LARGE SCALE GENOMIC DNA]</scope>
    <source>
        <strain evidence="17">G4</strain>
        <tissue evidence="17">Muscle</tissue>
    </source>
</reference>
<protein>
    <recommendedName>
        <fullName evidence="11">Transcription factor A, mitochondrial</fullName>
    </recommendedName>
</protein>
<evidence type="ECO:0000256" key="6">
    <source>
        <dbReference type="ARBA" id="ARBA00023125"/>
    </source>
</evidence>
<proteinExistence type="predicted"/>
<feature type="DNA-binding region" description="HMG box" evidence="14">
    <location>
        <begin position="152"/>
        <end position="216"/>
    </location>
</feature>
<keyword evidence="5" id="KW-0805">Transcription regulation</keyword>
<comment type="function">
    <text evidence="12">Binds to the mitochondrial light strand promoter and functions in mitochondrial transcription regulation. Component of the mitochondrial transcription initiation complex, composed at least of TFB2M, TFAM and POLRMT that is required for basal transcription of mitochondrial DNA. In this complex, TFAM recruits POLRMT to a specific promoter whereas TFB2M induces structural changes in POLRMT to enable promoter opening and trapping of the DNA non-template strand. Required for accurate and efficient promoter recognition by the mitochondrial RNA polymerase. Promotes transcription initiation from the HSP1 and the light strand promoter by binding immediately upstream of transcriptional start sites. Is able to unwind DNA. Bends the mitochondrial light strand promoter DNA into a U-turn shape via its HMG boxes. Required for maintenance of normal levels of mitochondrial DNA. May play a role in organizing and compacting mitochondrial DNA.</text>
</comment>
<evidence type="ECO:0000256" key="9">
    <source>
        <dbReference type="ARBA" id="ARBA00023163"/>
    </source>
</evidence>
<dbReference type="GO" id="GO:0003677">
    <property type="term" value="F:DNA binding"/>
    <property type="evidence" value="ECO:0007669"/>
    <property type="project" value="UniProtKB-UniRule"/>
</dbReference>
<evidence type="ECO:0000256" key="7">
    <source>
        <dbReference type="ARBA" id="ARBA00023128"/>
    </source>
</evidence>
<dbReference type="Proteomes" id="UP001591681">
    <property type="component" value="Unassembled WGS sequence"/>
</dbReference>
<dbReference type="InterPro" id="IPR009071">
    <property type="entry name" value="HMG_box_dom"/>
</dbReference>
<dbReference type="PROSITE" id="PS50118">
    <property type="entry name" value="HMG_BOX_2"/>
    <property type="match status" value="2"/>
</dbReference>
<keyword evidence="18" id="KW-1185">Reference proteome</keyword>
<feature type="DNA-binding region" description="HMG box" evidence="14">
    <location>
        <begin position="47"/>
        <end position="115"/>
    </location>
</feature>
<evidence type="ECO:0000256" key="10">
    <source>
        <dbReference type="ARBA" id="ARBA00023271"/>
    </source>
</evidence>
<evidence type="ECO:0000313" key="18">
    <source>
        <dbReference type="Proteomes" id="UP001591681"/>
    </source>
</evidence>
<keyword evidence="9" id="KW-0804">Transcription</keyword>
<keyword evidence="7" id="KW-0496">Mitochondrion</keyword>
<evidence type="ECO:0000313" key="17">
    <source>
        <dbReference type="EMBL" id="KAL2083186.1"/>
    </source>
</evidence>
<keyword evidence="6 14" id="KW-0238">DNA-binding</keyword>
<dbReference type="AlphaFoldDB" id="A0ABD1J7P4"/>
<keyword evidence="14" id="KW-0539">Nucleus</keyword>